<reference evidence="11" key="1">
    <citation type="submission" date="2020-05" db="UniProtKB">
        <authorList>
            <consortium name="EnsemblMetazoa"/>
        </authorList>
    </citation>
    <scope>IDENTIFICATION</scope>
    <source>
        <strain evidence="11">Jacobina</strain>
    </source>
</reference>
<protein>
    <recommendedName>
        <fullName evidence="10">Odorant receptor</fullName>
    </recommendedName>
</protein>
<dbReference type="EnsemblMetazoa" id="LLOJ010939-RA">
    <property type="protein sequence ID" value="LLOJ010939-PA"/>
    <property type="gene ID" value="LLOJ010939"/>
</dbReference>
<evidence type="ECO:0000256" key="8">
    <source>
        <dbReference type="ARBA" id="ARBA00023170"/>
    </source>
</evidence>
<dbReference type="PANTHER" id="PTHR21137">
    <property type="entry name" value="ODORANT RECEPTOR"/>
    <property type="match status" value="1"/>
</dbReference>
<dbReference type="AlphaFoldDB" id="A0A3F2ZDH7"/>
<dbReference type="PANTHER" id="PTHR21137:SF35">
    <property type="entry name" value="ODORANT RECEPTOR 19A-RELATED"/>
    <property type="match status" value="1"/>
</dbReference>
<evidence type="ECO:0000256" key="4">
    <source>
        <dbReference type="ARBA" id="ARBA00022692"/>
    </source>
</evidence>
<keyword evidence="9 10" id="KW-0807">Transducer</keyword>
<evidence type="ECO:0000256" key="2">
    <source>
        <dbReference type="ARBA" id="ARBA00022475"/>
    </source>
</evidence>
<comment type="subcellular location">
    <subcellularLocation>
        <location evidence="1 10">Cell membrane</location>
        <topology evidence="1 10">Multi-pass membrane protein</topology>
    </subcellularLocation>
</comment>
<keyword evidence="7 10" id="KW-0472">Membrane</keyword>
<evidence type="ECO:0000256" key="9">
    <source>
        <dbReference type="ARBA" id="ARBA00023224"/>
    </source>
</evidence>
<dbReference type="Proteomes" id="UP000092461">
    <property type="component" value="Unassembled WGS sequence"/>
</dbReference>
<evidence type="ECO:0000256" key="5">
    <source>
        <dbReference type="ARBA" id="ARBA00022725"/>
    </source>
</evidence>
<evidence type="ECO:0000256" key="1">
    <source>
        <dbReference type="ARBA" id="ARBA00004651"/>
    </source>
</evidence>
<feature type="transmembrane region" description="Helical" evidence="10">
    <location>
        <begin position="135"/>
        <end position="151"/>
    </location>
</feature>
<dbReference type="GO" id="GO:0007165">
    <property type="term" value="P:signal transduction"/>
    <property type="evidence" value="ECO:0007669"/>
    <property type="project" value="UniProtKB-KW"/>
</dbReference>
<keyword evidence="5 10" id="KW-0552">Olfaction</keyword>
<feature type="transmembrane region" description="Helical" evidence="10">
    <location>
        <begin position="282"/>
        <end position="305"/>
    </location>
</feature>
<dbReference type="GO" id="GO:0005549">
    <property type="term" value="F:odorant binding"/>
    <property type="evidence" value="ECO:0007669"/>
    <property type="project" value="InterPro"/>
</dbReference>
<evidence type="ECO:0000256" key="7">
    <source>
        <dbReference type="ARBA" id="ARBA00023136"/>
    </source>
</evidence>
<evidence type="ECO:0000313" key="11">
    <source>
        <dbReference type="EnsemblMetazoa" id="LLOJ010939-PA"/>
    </source>
</evidence>
<evidence type="ECO:0000313" key="12">
    <source>
        <dbReference type="Proteomes" id="UP000092461"/>
    </source>
</evidence>
<feature type="transmembrane region" description="Helical" evidence="10">
    <location>
        <begin position="35"/>
        <end position="52"/>
    </location>
</feature>
<comment type="similarity">
    <text evidence="10">Belongs to the insect chemoreceptor superfamily. Heteromeric odorant receptor channel (TC 1.A.69) family.</text>
</comment>
<keyword evidence="4 10" id="KW-0812">Transmembrane</keyword>
<keyword evidence="3 10" id="KW-0716">Sensory transduction</keyword>
<name>A0A3F2ZDH7_LUTLO</name>
<dbReference type="EMBL" id="AJWK01026743">
    <property type="status" value="NOT_ANNOTATED_CDS"/>
    <property type="molecule type" value="Genomic_DNA"/>
</dbReference>
<dbReference type="GO" id="GO:0004984">
    <property type="term" value="F:olfactory receptor activity"/>
    <property type="evidence" value="ECO:0007669"/>
    <property type="project" value="InterPro"/>
</dbReference>
<dbReference type="GO" id="GO:0005886">
    <property type="term" value="C:plasma membrane"/>
    <property type="evidence" value="ECO:0007669"/>
    <property type="project" value="UniProtKB-SubCell"/>
</dbReference>
<dbReference type="InterPro" id="IPR004117">
    <property type="entry name" value="7tm6_olfct_rcpt"/>
</dbReference>
<feature type="transmembrane region" description="Helical" evidence="10">
    <location>
        <begin position="355"/>
        <end position="375"/>
    </location>
</feature>
<keyword evidence="2" id="KW-1003">Cell membrane</keyword>
<dbReference type="VEuPathDB" id="VectorBase:LLONM1_001365"/>
<dbReference type="Pfam" id="PF02949">
    <property type="entry name" value="7tm_6"/>
    <property type="match status" value="1"/>
</dbReference>
<evidence type="ECO:0000256" key="3">
    <source>
        <dbReference type="ARBA" id="ARBA00022606"/>
    </source>
</evidence>
<organism evidence="11 12">
    <name type="scientific">Lutzomyia longipalpis</name>
    <name type="common">Sand fly</name>
    <dbReference type="NCBI Taxonomy" id="7200"/>
    <lineage>
        <taxon>Eukaryota</taxon>
        <taxon>Metazoa</taxon>
        <taxon>Ecdysozoa</taxon>
        <taxon>Arthropoda</taxon>
        <taxon>Hexapoda</taxon>
        <taxon>Insecta</taxon>
        <taxon>Pterygota</taxon>
        <taxon>Neoptera</taxon>
        <taxon>Endopterygota</taxon>
        <taxon>Diptera</taxon>
        <taxon>Nematocera</taxon>
        <taxon>Psychodoidea</taxon>
        <taxon>Psychodidae</taxon>
        <taxon>Lutzomyia</taxon>
        <taxon>Lutzomyia</taxon>
    </lineage>
</organism>
<evidence type="ECO:0000256" key="10">
    <source>
        <dbReference type="RuleBase" id="RU351113"/>
    </source>
</evidence>
<proteinExistence type="inferred from homology"/>
<accession>A0A3F2ZDH7</accession>
<feature type="transmembrane region" description="Helical" evidence="10">
    <location>
        <begin position="64"/>
        <end position="82"/>
    </location>
</feature>
<keyword evidence="6 10" id="KW-1133">Transmembrane helix</keyword>
<feature type="transmembrane region" description="Helical" evidence="10">
    <location>
        <begin position="193"/>
        <end position="215"/>
    </location>
</feature>
<keyword evidence="8 10" id="KW-0675">Receptor</keyword>
<dbReference type="VEuPathDB" id="VectorBase:LLOJ010939"/>
<feature type="transmembrane region" description="Helical" evidence="10">
    <location>
        <begin position="252"/>
        <end position="275"/>
    </location>
</feature>
<evidence type="ECO:0000256" key="6">
    <source>
        <dbReference type="ARBA" id="ARBA00022989"/>
    </source>
</evidence>
<sequence>MPPHLEELNTLMPRINFLMDHLTLNVFSGSLKNRFIVSILAVFNICFIYFLFTHLRNTINVEINFNSLTSLLLFVLLCGYGIRTYVGVFKKKNIIQLIKNIKHLYEEKEEDEELEFISRKYFMNFMRIFQIINRWGIRLFLAAAVFSYLYFRLNEDYGLIIDVPFIASNSSTLSTETLYALQGVMMGVMSNAIISLDLGIIFMGIQVTAELYILIDNIKLMNEKIKTDPNFLRKIIKRHCSVIENVKLLNNIIFEASSVQLIFTFVSLLFGFTFLIKHSMGIGNYMIIICGATLGLPICILGEFINVKTDELSDTLYFCNWYDLNLRDQKIFLVTIGMAQREYKLKALGMYNVNIYIFVQILKIAFTYCALLYSLSK</sequence>
<keyword evidence="12" id="KW-1185">Reference proteome</keyword>